<dbReference type="PANTHER" id="PTHR43289">
    <property type="entry name" value="MITOGEN-ACTIVATED PROTEIN KINASE KINASE KINASE 20-RELATED"/>
    <property type="match status" value="1"/>
</dbReference>
<keyword evidence="1" id="KW-0808">Transferase</keyword>
<keyword evidence="3 6" id="KW-0418">Kinase</keyword>
<keyword evidence="2" id="KW-0547">Nucleotide-binding</keyword>
<dbReference type="GO" id="GO:0005524">
    <property type="term" value="F:ATP binding"/>
    <property type="evidence" value="ECO:0007669"/>
    <property type="project" value="UniProtKB-KW"/>
</dbReference>
<dbReference type="InterPro" id="IPR008271">
    <property type="entry name" value="Ser/Thr_kinase_AS"/>
</dbReference>
<sequence>MNVNDLVASRYRIIAHVGRGGMQDVYSARDLLLETDVALKTPQAGQAARRFKQSAILAARVNHYNVAKTLDYVEENASVYLIEEFVPGETLEEKMNRYGLLDPYLGALVLHHLSKGIAASHHAGVIHRDLKPSNVMTEAGVNIRTLKITDFGIATLTDELMEEAAQDGNLTLSTSGTIKGALPYMAPEMMFRQPGDHPGPPTDIWSLGAMMFRLLTGDYPFGVFLQAAVNVQNRTRKAWPSFMTSKAQFRPLAQELQAIVEACLSYDPNDRPTADRLVEMCGQLCYSTAERLNGTVTGLIQNGYSGFLTTSSGSLFFSMDSVYGPKRPDQADNKKVSVARYPGSPNARAHPVIVIAG</sequence>
<dbReference type="PROSITE" id="PS50011">
    <property type="entry name" value="PROTEIN_KINASE_DOM"/>
    <property type="match status" value="1"/>
</dbReference>
<evidence type="ECO:0000256" key="4">
    <source>
        <dbReference type="ARBA" id="ARBA00022840"/>
    </source>
</evidence>
<dbReference type="GO" id="GO:0004674">
    <property type="term" value="F:protein serine/threonine kinase activity"/>
    <property type="evidence" value="ECO:0007669"/>
    <property type="project" value="TreeGrafter"/>
</dbReference>
<evidence type="ECO:0000313" key="6">
    <source>
        <dbReference type="EMBL" id="TDN83026.1"/>
    </source>
</evidence>
<accession>A0A4R6FN43</accession>
<reference evidence="6 7" key="1">
    <citation type="submission" date="2019-03" db="EMBL/GenBank/DDBJ databases">
        <title>Genomic Encyclopedia of Type Strains, Phase IV (KMG-IV): sequencing the most valuable type-strain genomes for metagenomic binning, comparative biology and taxonomic classification.</title>
        <authorList>
            <person name="Goeker M."/>
        </authorList>
    </citation>
    <scope>NUCLEOTIDE SEQUENCE [LARGE SCALE GENOMIC DNA]</scope>
    <source>
        <strain evidence="6 7">DSM 25059</strain>
    </source>
</reference>
<name>A0A4R6FN43_9SPHN</name>
<dbReference type="Gene3D" id="1.10.510.10">
    <property type="entry name" value="Transferase(Phosphotransferase) domain 1"/>
    <property type="match status" value="1"/>
</dbReference>
<keyword evidence="4" id="KW-0067">ATP-binding</keyword>
<dbReference type="Proteomes" id="UP000295493">
    <property type="component" value="Unassembled WGS sequence"/>
</dbReference>
<dbReference type="InterPro" id="IPR011009">
    <property type="entry name" value="Kinase-like_dom_sf"/>
</dbReference>
<dbReference type="SMART" id="SM00220">
    <property type="entry name" value="S_TKc"/>
    <property type="match status" value="1"/>
</dbReference>
<evidence type="ECO:0000256" key="2">
    <source>
        <dbReference type="ARBA" id="ARBA00022741"/>
    </source>
</evidence>
<proteinExistence type="predicted"/>
<dbReference type="PANTHER" id="PTHR43289:SF6">
    <property type="entry name" value="SERINE_THREONINE-PROTEIN KINASE NEKL-3"/>
    <property type="match status" value="1"/>
</dbReference>
<evidence type="ECO:0000259" key="5">
    <source>
        <dbReference type="PROSITE" id="PS50011"/>
    </source>
</evidence>
<evidence type="ECO:0000256" key="1">
    <source>
        <dbReference type="ARBA" id="ARBA00022679"/>
    </source>
</evidence>
<comment type="caution">
    <text evidence="6">The sequence shown here is derived from an EMBL/GenBank/DDBJ whole genome shotgun (WGS) entry which is preliminary data.</text>
</comment>
<dbReference type="Gene3D" id="3.30.200.20">
    <property type="entry name" value="Phosphorylase Kinase, domain 1"/>
    <property type="match status" value="1"/>
</dbReference>
<dbReference type="RefSeq" id="WP_211338497.1">
    <property type="nucleotide sequence ID" value="NZ_BMLU01000005.1"/>
</dbReference>
<dbReference type="EMBL" id="SNWD01000005">
    <property type="protein sequence ID" value="TDN83026.1"/>
    <property type="molecule type" value="Genomic_DNA"/>
</dbReference>
<evidence type="ECO:0000256" key="3">
    <source>
        <dbReference type="ARBA" id="ARBA00022777"/>
    </source>
</evidence>
<dbReference type="Pfam" id="PF00069">
    <property type="entry name" value="Pkinase"/>
    <property type="match status" value="1"/>
</dbReference>
<organism evidence="6 7">
    <name type="scientific">Stakelama pacifica</name>
    <dbReference type="NCBI Taxonomy" id="517720"/>
    <lineage>
        <taxon>Bacteria</taxon>
        <taxon>Pseudomonadati</taxon>
        <taxon>Pseudomonadota</taxon>
        <taxon>Alphaproteobacteria</taxon>
        <taxon>Sphingomonadales</taxon>
        <taxon>Sphingomonadaceae</taxon>
        <taxon>Stakelama</taxon>
    </lineage>
</organism>
<dbReference type="CDD" id="cd14014">
    <property type="entry name" value="STKc_PknB_like"/>
    <property type="match status" value="1"/>
</dbReference>
<dbReference type="SUPFAM" id="SSF56112">
    <property type="entry name" value="Protein kinase-like (PK-like)"/>
    <property type="match status" value="1"/>
</dbReference>
<protein>
    <submittedName>
        <fullName evidence="6">Serine/threonine-protein kinase</fullName>
    </submittedName>
</protein>
<dbReference type="InterPro" id="IPR000719">
    <property type="entry name" value="Prot_kinase_dom"/>
</dbReference>
<dbReference type="AlphaFoldDB" id="A0A4R6FN43"/>
<keyword evidence="7" id="KW-1185">Reference proteome</keyword>
<gene>
    <name evidence="6" type="ORF">EV664_105226</name>
</gene>
<evidence type="ECO:0000313" key="7">
    <source>
        <dbReference type="Proteomes" id="UP000295493"/>
    </source>
</evidence>
<dbReference type="PROSITE" id="PS00108">
    <property type="entry name" value="PROTEIN_KINASE_ST"/>
    <property type="match status" value="1"/>
</dbReference>
<feature type="domain" description="Protein kinase" evidence="5">
    <location>
        <begin position="11"/>
        <end position="286"/>
    </location>
</feature>